<dbReference type="EMBL" id="CP118157">
    <property type="protein sequence ID" value="WOF24383.1"/>
    <property type="molecule type" value="Genomic_DNA"/>
</dbReference>
<evidence type="ECO:0000256" key="1">
    <source>
        <dbReference type="SAM" id="MobiDB-lite"/>
    </source>
</evidence>
<gene>
    <name evidence="3" type="ORF">N8K70_06870</name>
</gene>
<organism evidence="3 4">
    <name type="scientific">Microbacterium betulae</name>
    <dbReference type="NCBI Taxonomy" id="2981139"/>
    <lineage>
        <taxon>Bacteria</taxon>
        <taxon>Bacillati</taxon>
        <taxon>Actinomycetota</taxon>
        <taxon>Actinomycetes</taxon>
        <taxon>Micrococcales</taxon>
        <taxon>Microbacteriaceae</taxon>
        <taxon>Microbacterium</taxon>
    </lineage>
</organism>
<protein>
    <submittedName>
        <fullName evidence="3">DUF4245 family protein</fullName>
    </submittedName>
</protein>
<keyword evidence="2" id="KW-0812">Transmembrane</keyword>
<reference evidence="3 4" key="1">
    <citation type="submission" date="2023-02" db="EMBL/GenBank/DDBJ databases">
        <title>Microbacterium betulae sp. nov., isolated from birch wood.</title>
        <authorList>
            <person name="Pasciak M."/>
            <person name="Pawlik K.J."/>
            <person name="Martynowski D."/>
            <person name="Laczmanski L."/>
            <person name="Ciekot J."/>
            <person name="Szponar B."/>
            <person name="Wojcik-Fatla A."/>
            <person name="Mackiewicz B."/>
            <person name="Farian E."/>
            <person name="Cholewa G."/>
            <person name="Cholewa A."/>
            <person name="Dutkiewicz J."/>
        </authorList>
    </citation>
    <scope>NUCLEOTIDE SEQUENCE [LARGE SCALE GENOMIC DNA]</scope>
    <source>
        <strain evidence="3 4">AB</strain>
    </source>
</reference>
<dbReference type="KEGG" id="mbet:N8K70_06870"/>
<keyword evidence="4" id="KW-1185">Reference proteome</keyword>
<dbReference type="Proteomes" id="UP001305498">
    <property type="component" value="Chromosome"/>
</dbReference>
<sequence length="217" mass="22832">MAHEPRVVAHLGRPETPEEAAARKAESSRNYRGSQTFRNLLTALFVSLVVVVVIVWGVPRGETPERPEIDVAGVAANAEESIGRDVVVPDAPESWRVNDARIEAGAPESWKITYAPEDAGFIVLSQAFDADGTWAARSLGGAAPTGSVTIDGIVWDVYEFSDPAANANISYALGTQAGADHVLVYGSTTPELAADAASLVSDQLRALDADASEGTSE</sequence>
<feature type="region of interest" description="Disordered" evidence="1">
    <location>
        <begin position="1"/>
        <end position="27"/>
    </location>
</feature>
<evidence type="ECO:0000313" key="4">
    <source>
        <dbReference type="Proteomes" id="UP001305498"/>
    </source>
</evidence>
<dbReference type="InterPro" id="IPR025339">
    <property type="entry name" value="DUF4245"/>
</dbReference>
<keyword evidence="2" id="KW-1133">Transmembrane helix</keyword>
<evidence type="ECO:0000313" key="3">
    <source>
        <dbReference type="EMBL" id="WOF24383.1"/>
    </source>
</evidence>
<dbReference type="RefSeq" id="WP_317140855.1">
    <property type="nucleotide sequence ID" value="NZ_CP118157.1"/>
</dbReference>
<dbReference type="Pfam" id="PF14030">
    <property type="entry name" value="DUF4245"/>
    <property type="match status" value="1"/>
</dbReference>
<name>A0AA97FJF6_9MICO</name>
<keyword evidence="2" id="KW-0472">Membrane</keyword>
<feature type="transmembrane region" description="Helical" evidence="2">
    <location>
        <begin position="39"/>
        <end position="58"/>
    </location>
</feature>
<evidence type="ECO:0000256" key="2">
    <source>
        <dbReference type="SAM" id="Phobius"/>
    </source>
</evidence>
<proteinExistence type="predicted"/>
<dbReference type="AlphaFoldDB" id="A0AA97FJF6"/>
<accession>A0AA97FJF6</accession>